<dbReference type="HAMAP" id="MF_00418">
    <property type="entry name" value="DapA"/>
    <property type="match status" value="1"/>
</dbReference>
<dbReference type="InterPro" id="IPR013785">
    <property type="entry name" value="Aldolase_TIM"/>
</dbReference>
<evidence type="ECO:0000256" key="9">
    <source>
        <dbReference type="ARBA" id="ARBA00023270"/>
    </source>
</evidence>
<sequence>MFKGSIVALVTPFKDNKIDEESLRNLVEWHIKEGTNGIVPVGTTGESPTLDHDEHKSVVEIVIDQNNGRIPIIAGTGSNSTKEAINLLEHAESSGANAALVVTPYYNKPTPEGIYQHYKALDECSKNLPIIIYNIPSRSVIDIKPKEMGRLSKLEKIVGVKDATSEIVRVLEHKEFCGDNFIQLSGEDETIFDFMQAGGHGCISVTANIIPNVCAKLHKLFEEEKINDALKINNSIMSLHKVLFLETSPAPVKYALCKLGLIEDTLRLPLVSVQQETKNNIDQVLSALELI</sequence>
<dbReference type="PROSITE" id="PS00665">
    <property type="entry name" value="DHDPS_1"/>
    <property type="match status" value="1"/>
</dbReference>
<evidence type="ECO:0000256" key="8">
    <source>
        <dbReference type="ARBA" id="ARBA00023239"/>
    </source>
</evidence>
<organism evidence="11">
    <name type="scientific">marine metagenome</name>
    <dbReference type="NCBI Taxonomy" id="408172"/>
    <lineage>
        <taxon>unclassified sequences</taxon>
        <taxon>metagenomes</taxon>
        <taxon>ecological metagenomes</taxon>
    </lineage>
</organism>
<evidence type="ECO:0000256" key="5">
    <source>
        <dbReference type="ARBA" id="ARBA00022605"/>
    </source>
</evidence>
<dbReference type="InterPro" id="IPR020624">
    <property type="entry name" value="Schiff_base-form_aldolases_CS"/>
</dbReference>
<evidence type="ECO:0000256" key="4">
    <source>
        <dbReference type="ARBA" id="ARBA00022490"/>
    </source>
</evidence>
<proteinExistence type="inferred from homology"/>
<evidence type="ECO:0000256" key="6">
    <source>
        <dbReference type="ARBA" id="ARBA00022915"/>
    </source>
</evidence>
<dbReference type="NCBIfam" id="TIGR00674">
    <property type="entry name" value="dapA"/>
    <property type="match status" value="1"/>
</dbReference>
<dbReference type="GO" id="GO:0005829">
    <property type="term" value="C:cytosol"/>
    <property type="evidence" value="ECO:0007669"/>
    <property type="project" value="TreeGrafter"/>
</dbReference>
<dbReference type="PIRSF" id="PIRSF001365">
    <property type="entry name" value="DHDPS"/>
    <property type="match status" value="1"/>
</dbReference>
<dbReference type="CDD" id="cd00950">
    <property type="entry name" value="DHDPS"/>
    <property type="match status" value="1"/>
</dbReference>
<gene>
    <name evidence="11" type="ORF">METZ01_LOCUS98561</name>
</gene>
<dbReference type="Gene3D" id="3.20.20.70">
    <property type="entry name" value="Aldolase class I"/>
    <property type="match status" value="1"/>
</dbReference>
<evidence type="ECO:0000256" key="2">
    <source>
        <dbReference type="ARBA" id="ARBA00005120"/>
    </source>
</evidence>
<dbReference type="InterPro" id="IPR002220">
    <property type="entry name" value="DapA-like"/>
</dbReference>
<accession>A0A381W1D8</accession>
<protein>
    <recommendedName>
        <fullName evidence="3">4-hydroxy-tetrahydrodipicolinate synthase</fullName>
        <ecNumber evidence="3">4.3.3.7</ecNumber>
    </recommendedName>
</protein>
<keyword evidence="9" id="KW-0704">Schiff base</keyword>
<keyword evidence="4" id="KW-0963">Cytoplasm</keyword>
<keyword evidence="6" id="KW-0220">Diaminopimelate biosynthesis</keyword>
<dbReference type="PROSITE" id="PS00666">
    <property type="entry name" value="DHDPS_2"/>
    <property type="match status" value="1"/>
</dbReference>
<comment type="pathway">
    <text evidence="2">Amino-acid biosynthesis; L-lysine biosynthesis via DAP pathway; (S)-tetrahydrodipicolinate from L-aspartate: step 3/4.</text>
</comment>
<dbReference type="GO" id="GO:0008840">
    <property type="term" value="F:4-hydroxy-tetrahydrodipicolinate synthase activity"/>
    <property type="evidence" value="ECO:0007669"/>
    <property type="project" value="UniProtKB-EC"/>
</dbReference>
<dbReference type="UniPathway" id="UPA00034">
    <property type="reaction ID" value="UER00017"/>
</dbReference>
<dbReference type="PRINTS" id="PR00146">
    <property type="entry name" value="DHPICSNTHASE"/>
</dbReference>
<dbReference type="SUPFAM" id="SSF51569">
    <property type="entry name" value="Aldolase"/>
    <property type="match status" value="1"/>
</dbReference>
<evidence type="ECO:0000256" key="1">
    <source>
        <dbReference type="ARBA" id="ARBA00003294"/>
    </source>
</evidence>
<comment type="function">
    <text evidence="1">Catalyzes the condensation of (S)-aspartate-beta-semialdehyde [(S)-ASA] and pyruvate to 4-hydroxy-tetrahydrodipicolinate (HTPA).</text>
</comment>
<keyword evidence="5" id="KW-0028">Amino-acid biosynthesis</keyword>
<dbReference type="SMART" id="SM01130">
    <property type="entry name" value="DHDPS"/>
    <property type="match status" value="1"/>
</dbReference>
<keyword evidence="8" id="KW-0456">Lyase</keyword>
<evidence type="ECO:0000313" key="11">
    <source>
        <dbReference type="EMBL" id="SVA45707.1"/>
    </source>
</evidence>
<dbReference type="EMBL" id="UINC01010259">
    <property type="protein sequence ID" value="SVA45707.1"/>
    <property type="molecule type" value="Genomic_DNA"/>
</dbReference>
<keyword evidence="7" id="KW-0457">Lysine biosynthesis</keyword>
<dbReference type="PANTHER" id="PTHR12128:SF66">
    <property type="entry name" value="4-HYDROXY-2-OXOGLUTARATE ALDOLASE, MITOCHONDRIAL"/>
    <property type="match status" value="1"/>
</dbReference>
<evidence type="ECO:0000256" key="10">
    <source>
        <dbReference type="ARBA" id="ARBA00047836"/>
    </source>
</evidence>
<dbReference type="AlphaFoldDB" id="A0A381W1D8"/>
<dbReference type="Pfam" id="PF00701">
    <property type="entry name" value="DHDPS"/>
    <property type="match status" value="1"/>
</dbReference>
<evidence type="ECO:0000256" key="3">
    <source>
        <dbReference type="ARBA" id="ARBA00012086"/>
    </source>
</evidence>
<reference evidence="11" key="1">
    <citation type="submission" date="2018-05" db="EMBL/GenBank/DDBJ databases">
        <authorList>
            <person name="Lanie J.A."/>
            <person name="Ng W.-L."/>
            <person name="Kazmierczak K.M."/>
            <person name="Andrzejewski T.M."/>
            <person name="Davidsen T.M."/>
            <person name="Wayne K.J."/>
            <person name="Tettelin H."/>
            <person name="Glass J.I."/>
            <person name="Rusch D."/>
            <person name="Podicherti R."/>
            <person name="Tsui H.-C.T."/>
            <person name="Winkler M.E."/>
        </authorList>
    </citation>
    <scope>NUCLEOTIDE SEQUENCE</scope>
</reference>
<dbReference type="GO" id="GO:0019877">
    <property type="term" value="P:diaminopimelate biosynthetic process"/>
    <property type="evidence" value="ECO:0007669"/>
    <property type="project" value="UniProtKB-KW"/>
</dbReference>
<dbReference type="InterPro" id="IPR005263">
    <property type="entry name" value="DapA"/>
</dbReference>
<dbReference type="EC" id="4.3.3.7" evidence="3"/>
<evidence type="ECO:0000256" key="7">
    <source>
        <dbReference type="ARBA" id="ARBA00023154"/>
    </source>
</evidence>
<comment type="catalytic activity">
    <reaction evidence="10">
        <text>L-aspartate 4-semialdehyde + pyruvate = (2S,4S)-4-hydroxy-2,3,4,5-tetrahydrodipicolinate + H2O + H(+)</text>
        <dbReference type="Rhea" id="RHEA:34171"/>
        <dbReference type="ChEBI" id="CHEBI:15361"/>
        <dbReference type="ChEBI" id="CHEBI:15377"/>
        <dbReference type="ChEBI" id="CHEBI:15378"/>
        <dbReference type="ChEBI" id="CHEBI:67139"/>
        <dbReference type="ChEBI" id="CHEBI:537519"/>
        <dbReference type="EC" id="4.3.3.7"/>
    </reaction>
</comment>
<name>A0A381W1D8_9ZZZZ</name>
<dbReference type="GO" id="GO:0009089">
    <property type="term" value="P:lysine biosynthetic process via diaminopimelate"/>
    <property type="evidence" value="ECO:0007669"/>
    <property type="project" value="UniProtKB-UniPathway"/>
</dbReference>
<dbReference type="PANTHER" id="PTHR12128">
    <property type="entry name" value="DIHYDRODIPICOLINATE SYNTHASE"/>
    <property type="match status" value="1"/>
</dbReference>
<dbReference type="InterPro" id="IPR020625">
    <property type="entry name" value="Schiff_base-form_aldolases_AS"/>
</dbReference>